<evidence type="ECO:0000256" key="1">
    <source>
        <dbReference type="ARBA" id="ARBA00004496"/>
    </source>
</evidence>
<accession>A0A117L2C3</accession>
<keyword evidence="6" id="KW-0369">Histidine metabolism</keyword>
<evidence type="ECO:0000256" key="7">
    <source>
        <dbReference type="ARBA" id="ARBA00022954"/>
    </source>
</evidence>
<sequence length="304" mass="34397">MKLIESVPNFSEGRRKEVVEKIVAEAKKYDRVWVLDWSMDADHNRSVVTLVGEPENLINALFDMTKKAAELIDLRNHTGQHPRMGAADVIPLVPLYNTTMEECVEYSKILGRRIGEELGIPVYLYEKSATRPERQNLADIRKGEFEGFFEKIKDPLWKPDFGPDRVHPTAGVTAVGAREFLIAFNVNLGTRDVKIAEKIARAIRFSSGGLRYVKAIGVDLKGRGVVQVSINITNHKKTPLYRVFELIKMEAERYGVPVLGSEIVGLFPLESLLKTVSYYLRTDLNAKKVIESNLLEILVRESEK</sequence>
<dbReference type="EC" id="2.1.2.5" evidence="3"/>
<dbReference type="GO" id="GO:0005542">
    <property type="term" value="F:folic acid binding"/>
    <property type="evidence" value="ECO:0007669"/>
    <property type="project" value="UniProtKB-KW"/>
</dbReference>
<dbReference type="InterPro" id="IPR012886">
    <property type="entry name" value="Formiminotransferase_N"/>
</dbReference>
<proteinExistence type="predicted"/>
<comment type="subcellular location">
    <subcellularLocation>
        <location evidence="1">Cytoplasm</location>
    </subcellularLocation>
</comment>
<comment type="caution">
    <text evidence="10">The sequence shown here is derived from an EMBL/GenBank/DDBJ whole genome shotgun (WGS) entry which is preliminary data.</text>
</comment>
<evidence type="ECO:0000256" key="4">
    <source>
        <dbReference type="ARBA" id="ARBA00022490"/>
    </source>
</evidence>
<dbReference type="InterPro" id="IPR037070">
    <property type="entry name" value="Formiminotransferase_C_sf"/>
</dbReference>
<gene>
    <name evidence="10" type="ORF">XD57_1438</name>
</gene>
<feature type="domain" description="Formiminotransferase N-terminal subdomain" evidence="9">
    <location>
        <begin position="2"/>
        <end position="179"/>
    </location>
</feature>
<dbReference type="Gene3D" id="3.30.990.10">
    <property type="entry name" value="Formiminotransferase, N-terminal subdomain"/>
    <property type="match status" value="1"/>
</dbReference>
<comment type="pathway">
    <text evidence="2">Amino-acid degradation; L-histidine degradation into L-glutamate; L-glutamate from N-formimidoyl-L-glutamate (transferase route): step 1/1.</text>
</comment>
<name>A0A117L2C3_9THEM</name>
<organism evidence="10 11">
    <name type="scientific">Thermotoga petrophila</name>
    <dbReference type="NCBI Taxonomy" id="93929"/>
    <lineage>
        <taxon>Bacteria</taxon>
        <taxon>Thermotogati</taxon>
        <taxon>Thermotogota</taxon>
        <taxon>Thermotogae</taxon>
        <taxon>Thermotogales</taxon>
        <taxon>Thermotogaceae</taxon>
        <taxon>Thermotoga</taxon>
    </lineage>
</organism>
<dbReference type="SUPFAM" id="SSF55116">
    <property type="entry name" value="Formiminotransferase domain of formiminotransferase-cyclodeaminase"/>
    <property type="match status" value="2"/>
</dbReference>
<dbReference type="Proteomes" id="UP000058636">
    <property type="component" value="Unassembled WGS sequence"/>
</dbReference>
<keyword evidence="5 10" id="KW-0808">Transferase</keyword>
<dbReference type="GO" id="GO:0019557">
    <property type="term" value="P:L-histidine catabolic process to glutamate and formate"/>
    <property type="evidence" value="ECO:0007669"/>
    <property type="project" value="UniProtKB-UniPathway"/>
</dbReference>
<dbReference type="GO" id="GO:0019556">
    <property type="term" value="P:L-histidine catabolic process to glutamate and formamide"/>
    <property type="evidence" value="ECO:0007669"/>
    <property type="project" value="UniProtKB-UniPathway"/>
</dbReference>
<dbReference type="InterPro" id="IPR004227">
    <property type="entry name" value="Formiminotransferase_cat"/>
</dbReference>
<protein>
    <recommendedName>
        <fullName evidence="3">glutamate formimidoyltransferase</fullName>
        <ecNumber evidence="3">2.1.2.5</ecNumber>
    </recommendedName>
</protein>
<evidence type="ECO:0000256" key="2">
    <source>
        <dbReference type="ARBA" id="ARBA00005082"/>
    </source>
</evidence>
<dbReference type="SMART" id="SM01222">
    <property type="entry name" value="FTCD_N"/>
    <property type="match status" value="1"/>
</dbReference>
<feature type="domain" description="Formiminotransferase C-terminal subdomain" evidence="8">
    <location>
        <begin position="180"/>
        <end position="293"/>
    </location>
</feature>
<dbReference type="GO" id="GO:0030409">
    <property type="term" value="F:glutamate formimidoyltransferase activity"/>
    <property type="evidence" value="ECO:0007669"/>
    <property type="project" value="UniProtKB-EC"/>
</dbReference>
<evidence type="ECO:0000259" key="8">
    <source>
        <dbReference type="SMART" id="SM01221"/>
    </source>
</evidence>
<evidence type="ECO:0000256" key="6">
    <source>
        <dbReference type="ARBA" id="ARBA00022808"/>
    </source>
</evidence>
<keyword evidence="7" id="KW-0290">Folate-binding</keyword>
<dbReference type="Gene3D" id="3.30.70.670">
    <property type="entry name" value="Formiminotransferase, C-terminal subdomain"/>
    <property type="match status" value="1"/>
</dbReference>
<dbReference type="InterPro" id="IPR013802">
    <property type="entry name" value="Formiminotransferase_C"/>
</dbReference>
<dbReference type="InterPro" id="IPR051623">
    <property type="entry name" value="FTCD"/>
</dbReference>
<evidence type="ECO:0000256" key="3">
    <source>
        <dbReference type="ARBA" id="ARBA00012252"/>
    </source>
</evidence>
<evidence type="ECO:0000313" key="10">
    <source>
        <dbReference type="EMBL" id="KUK22463.1"/>
    </source>
</evidence>
<dbReference type="GO" id="GO:0005737">
    <property type="term" value="C:cytoplasm"/>
    <property type="evidence" value="ECO:0007669"/>
    <property type="project" value="UniProtKB-SubCell"/>
</dbReference>
<dbReference type="InterPro" id="IPR022384">
    <property type="entry name" value="FormiminoTrfase_cat_dom_sf"/>
</dbReference>
<dbReference type="RefSeq" id="WP_012895811.1">
    <property type="nucleotide sequence ID" value="NZ_DAITJQ010000001.1"/>
</dbReference>
<dbReference type="AlphaFoldDB" id="A0A117L2C3"/>
<reference evidence="10 11" key="1">
    <citation type="journal article" date="2015" name="MBio">
        <title>Genome-Resolved Metagenomic Analysis Reveals Roles for Candidate Phyla and Other Microbial Community Members in Biogeochemical Transformations in Oil Reservoirs.</title>
        <authorList>
            <person name="Hu P."/>
            <person name="Tom L."/>
            <person name="Singh A."/>
            <person name="Thomas B.C."/>
            <person name="Baker B.J."/>
            <person name="Piceno Y.M."/>
            <person name="Andersen G.L."/>
            <person name="Banfield J.F."/>
        </authorList>
    </citation>
    <scope>NUCLEOTIDE SEQUENCE [LARGE SCALE GENOMIC DNA]</scope>
    <source>
        <strain evidence="10">46_26</strain>
    </source>
</reference>
<dbReference type="Pfam" id="PF07837">
    <property type="entry name" value="FTCD_N"/>
    <property type="match status" value="1"/>
</dbReference>
<dbReference type="PANTHER" id="PTHR12234">
    <property type="entry name" value="FORMIMINOTRANSFERASE-CYCLODEAMINASE"/>
    <property type="match status" value="1"/>
</dbReference>
<dbReference type="UniPathway" id="UPA00379">
    <property type="reaction ID" value="UER00555"/>
</dbReference>
<dbReference type="SMART" id="SM01221">
    <property type="entry name" value="FTCD"/>
    <property type="match status" value="1"/>
</dbReference>
<dbReference type="EMBL" id="LGFG01000156">
    <property type="protein sequence ID" value="KUK22463.1"/>
    <property type="molecule type" value="Genomic_DNA"/>
</dbReference>
<evidence type="ECO:0000256" key="5">
    <source>
        <dbReference type="ARBA" id="ARBA00022679"/>
    </source>
</evidence>
<evidence type="ECO:0000313" key="11">
    <source>
        <dbReference type="Proteomes" id="UP000058636"/>
    </source>
</evidence>
<dbReference type="Pfam" id="PF02971">
    <property type="entry name" value="FTCD"/>
    <property type="match status" value="1"/>
</dbReference>
<evidence type="ECO:0000259" key="9">
    <source>
        <dbReference type="SMART" id="SM01222"/>
    </source>
</evidence>
<dbReference type="PATRIC" id="fig|93930.3.peg.483"/>
<dbReference type="PANTHER" id="PTHR12234:SF8">
    <property type="entry name" value="FORMIMINOTRANSFERASE-CYCLODEAMINASE"/>
    <property type="match status" value="1"/>
</dbReference>
<dbReference type="InterPro" id="IPR037064">
    <property type="entry name" value="Formiminotransferase_N_sf"/>
</dbReference>
<dbReference type="NCBIfam" id="TIGR02024">
    <property type="entry name" value="FtcD"/>
    <property type="match status" value="1"/>
</dbReference>
<keyword evidence="4" id="KW-0963">Cytoplasm</keyword>